<dbReference type="EMBL" id="CP098242">
    <property type="protein sequence ID" value="WAW09848.1"/>
    <property type="molecule type" value="Genomic_DNA"/>
</dbReference>
<dbReference type="RefSeq" id="WP_269308852.1">
    <property type="nucleotide sequence ID" value="NZ_CP098242.1"/>
</dbReference>
<gene>
    <name evidence="1" type="ORF">NB640_11600</name>
</gene>
<keyword evidence="2" id="KW-1185">Reference proteome</keyword>
<dbReference type="KEGG" id="ovb:NB640_11600"/>
<name>A0A9E9LZS9_9BURK</name>
<accession>A0A9E9LZS9</accession>
<protein>
    <submittedName>
        <fullName evidence="1">Uncharacterized protein</fullName>
    </submittedName>
</protein>
<reference evidence="1" key="1">
    <citation type="journal article" date="2022" name="Front. Microbiol.">
        <title>New perspectives on an old grouping: The genomic and phenotypic variability of Oxalobacter formigenes and the implications for calcium oxalate stone prevention.</title>
        <authorList>
            <person name="Chmiel J.A."/>
            <person name="Carr C."/>
            <person name="Stuivenberg G.A."/>
            <person name="Venema R."/>
            <person name="Chanyi R.M."/>
            <person name="Al K.F."/>
            <person name="Giguere D."/>
            <person name="Say H."/>
            <person name="Akouris P.P."/>
            <person name="Dominguez Romero S.A."/>
            <person name="Kwong A."/>
            <person name="Tai V."/>
            <person name="Koval S.F."/>
            <person name="Razvi H."/>
            <person name="Bjazevic J."/>
            <person name="Burton J.P."/>
        </authorList>
    </citation>
    <scope>NUCLEOTIDE SEQUENCE</scope>
    <source>
        <strain evidence="1">WoOx3</strain>
    </source>
</reference>
<organism evidence="1 2">
    <name type="scientific">Oxalobacter vibrioformis</name>
    <dbReference type="NCBI Taxonomy" id="933080"/>
    <lineage>
        <taxon>Bacteria</taxon>
        <taxon>Pseudomonadati</taxon>
        <taxon>Pseudomonadota</taxon>
        <taxon>Betaproteobacteria</taxon>
        <taxon>Burkholderiales</taxon>
        <taxon>Oxalobacteraceae</taxon>
        <taxon>Oxalobacter</taxon>
    </lineage>
</organism>
<evidence type="ECO:0000313" key="1">
    <source>
        <dbReference type="EMBL" id="WAW09848.1"/>
    </source>
</evidence>
<dbReference type="Proteomes" id="UP001156215">
    <property type="component" value="Chromosome"/>
</dbReference>
<dbReference type="AlphaFoldDB" id="A0A9E9LZS9"/>
<sequence>MFEQDNTSRPRDLPGPEKYWGDSQWRIHRTMKDMGILSESDNLTIPAHIAAEPGKVAAETAAFFSAKERQKPDFLFGEDTGVTVPKKSPVEQSSPLFGEADQADRATLWKRAAKAAGPGNTDTGDPTGGIGKLLDDYGKNHRVSQWAEQKASGTAAPYKAGGLASGSGSVVKRNLSPDVSVATQPPVTRPENERYAEGLRFLGPDPEDRMNMARDILDASRATRAGSHIATGFALGGAKVASKAGDLPINSYNIYNGHYVPVEHLSPEEIAEADKQNARQITPWSNVVKEGEKGLRSLMEMDTQSNNAGNATLSGEIAKKGSEIAYLAPEAALETWGGRLVNGLSLGLDASNAALKTYHEKMLAFRHWRDEDICDPVKNPIFGSWCQKKLRSGRDLRSTAMDVRQHIALLHALKEATIPLGVGWAKKRIGRATGHAGESSGVRLAQNMELNAAAQWAEDIRETYGDDVLQKGLDIMDNLIRYNEWHMHYF</sequence>
<evidence type="ECO:0000313" key="2">
    <source>
        <dbReference type="Proteomes" id="UP001156215"/>
    </source>
</evidence>
<proteinExistence type="predicted"/>